<dbReference type="EMBL" id="JAUHHV010000007">
    <property type="protein sequence ID" value="KAK1419160.1"/>
    <property type="molecule type" value="Genomic_DNA"/>
</dbReference>
<evidence type="ECO:0000313" key="2">
    <source>
        <dbReference type="EMBL" id="KAK1419160.1"/>
    </source>
</evidence>
<reference evidence="2" key="1">
    <citation type="journal article" date="2023" name="bioRxiv">
        <title>Improved chromosome-level genome assembly for marigold (Tagetes erecta).</title>
        <authorList>
            <person name="Jiang F."/>
            <person name="Yuan L."/>
            <person name="Wang S."/>
            <person name="Wang H."/>
            <person name="Xu D."/>
            <person name="Wang A."/>
            <person name="Fan W."/>
        </authorList>
    </citation>
    <scope>NUCLEOTIDE SEQUENCE</scope>
    <source>
        <strain evidence="2">WSJ</strain>
        <tissue evidence="2">Leaf</tissue>
    </source>
</reference>
<keyword evidence="3" id="KW-1185">Reference proteome</keyword>
<dbReference type="PANTHER" id="PTHR36048:SF1">
    <property type="entry name" value="RIBOSOME MATURATION FACTOR"/>
    <property type="match status" value="1"/>
</dbReference>
<comment type="caution">
    <text evidence="2">The sequence shown here is derived from an EMBL/GenBank/DDBJ whole genome shotgun (WGS) entry which is preliminary data.</text>
</comment>
<name>A0AAD8NKD0_TARER</name>
<organism evidence="2 3">
    <name type="scientific">Tagetes erecta</name>
    <name type="common">African marigold</name>
    <dbReference type="NCBI Taxonomy" id="13708"/>
    <lineage>
        <taxon>Eukaryota</taxon>
        <taxon>Viridiplantae</taxon>
        <taxon>Streptophyta</taxon>
        <taxon>Embryophyta</taxon>
        <taxon>Tracheophyta</taxon>
        <taxon>Spermatophyta</taxon>
        <taxon>Magnoliopsida</taxon>
        <taxon>eudicotyledons</taxon>
        <taxon>Gunneridae</taxon>
        <taxon>Pentapetalae</taxon>
        <taxon>asterids</taxon>
        <taxon>campanulids</taxon>
        <taxon>Asterales</taxon>
        <taxon>Asteraceae</taxon>
        <taxon>Asteroideae</taxon>
        <taxon>Heliantheae alliance</taxon>
        <taxon>Tageteae</taxon>
        <taxon>Tagetes</taxon>
    </lineage>
</organism>
<evidence type="ECO:0000313" key="3">
    <source>
        <dbReference type="Proteomes" id="UP001229421"/>
    </source>
</evidence>
<evidence type="ECO:0000256" key="1">
    <source>
        <dbReference type="SAM" id="MobiDB-lite"/>
    </source>
</evidence>
<proteinExistence type="predicted"/>
<gene>
    <name evidence="2" type="ORF">QVD17_28319</name>
</gene>
<feature type="region of interest" description="Disordered" evidence="1">
    <location>
        <begin position="198"/>
        <end position="234"/>
    </location>
</feature>
<dbReference type="Proteomes" id="UP001229421">
    <property type="component" value="Unassembled WGS sequence"/>
</dbReference>
<sequence>MITPISVKLFPPSIIVNRNPNLQSHAPPSTSSSNQMAAKPLTPAAIAMTEKKMDMSLDDIIKMSKNGTAAGKGKKQRIPNKNQKFSNNVVQEKSMRLRRFMDSRSSLRQGVLAQRRSNFQGNQFPLAAEAARKAAVAPVHNRNFNRNQAVTSYKPRGVARPVKNNGDYAVKKQQVKVVSSTQKPQTLDSLFANMKEQRMKVLSQQQQQQKQNNGGRRNGAGQQRPRPPWTRYNN</sequence>
<accession>A0AAD8NKD0</accession>
<feature type="compositionally biased region" description="Low complexity" evidence="1">
    <location>
        <begin position="204"/>
        <end position="224"/>
    </location>
</feature>
<dbReference type="AlphaFoldDB" id="A0AAD8NKD0"/>
<dbReference type="PANTHER" id="PTHR36048">
    <property type="entry name" value="RIBOSOME MATURATION FACTOR"/>
    <property type="match status" value="1"/>
</dbReference>
<protein>
    <submittedName>
        <fullName evidence="2">Uncharacterized protein</fullName>
    </submittedName>
</protein>